<organism evidence="13 14">
    <name type="scientific">Polaromonas aquatica</name>
    <dbReference type="NCBI Taxonomy" id="332657"/>
    <lineage>
        <taxon>Bacteria</taxon>
        <taxon>Pseudomonadati</taxon>
        <taxon>Pseudomonadota</taxon>
        <taxon>Betaproteobacteria</taxon>
        <taxon>Burkholderiales</taxon>
        <taxon>Comamonadaceae</taxon>
        <taxon>Polaromonas</taxon>
    </lineage>
</organism>
<proteinExistence type="inferred from homology"/>
<keyword evidence="1" id="KW-1003">Cell membrane</keyword>
<keyword evidence="9 11" id="KW-0472">Membrane</keyword>
<dbReference type="InterPro" id="IPR050083">
    <property type="entry name" value="HtpX_protease"/>
</dbReference>
<gene>
    <name evidence="13" type="ORF">ACFQND_13120</name>
</gene>
<evidence type="ECO:0000256" key="7">
    <source>
        <dbReference type="ARBA" id="ARBA00022989"/>
    </source>
</evidence>
<evidence type="ECO:0000256" key="4">
    <source>
        <dbReference type="ARBA" id="ARBA00022723"/>
    </source>
</evidence>
<dbReference type="InterPro" id="IPR001915">
    <property type="entry name" value="Peptidase_M48"/>
</dbReference>
<keyword evidence="2 10" id="KW-0645">Protease</keyword>
<evidence type="ECO:0000313" key="13">
    <source>
        <dbReference type="EMBL" id="MFC6282168.1"/>
    </source>
</evidence>
<keyword evidence="3 11" id="KW-0812">Transmembrane</keyword>
<keyword evidence="14" id="KW-1185">Reference proteome</keyword>
<evidence type="ECO:0000256" key="9">
    <source>
        <dbReference type="ARBA" id="ARBA00023136"/>
    </source>
</evidence>
<evidence type="ECO:0000256" key="6">
    <source>
        <dbReference type="ARBA" id="ARBA00022833"/>
    </source>
</evidence>
<keyword evidence="7 11" id="KW-1133">Transmembrane helix</keyword>
<comment type="cofactor">
    <cofactor evidence="10">
        <name>Zn(2+)</name>
        <dbReference type="ChEBI" id="CHEBI:29105"/>
    </cofactor>
    <text evidence="10">Binds 1 zinc ion per subunit.</text>
</comment>
<comment type="caution">
    <text evidence="13">The sequence shown here is derived from an EMBL/GenBank/DDBJ whole genome shotgun (WGS) entry which is preliminary data.</text>
</comment>
<evidence type="ECO:0000256" key="10">
    <source>
        <dbReference type="RuleBase" id="RU003983"/>
    </source>
</evidence>
<evidence type="ECO:0000256" key="11">
    <source>
        <dbReference type="SAM" id="Phobius"/>
    </source>
</evidence>
<keyword evidence="4" id="KW-0479">Metal-binding</keyword>
<dbReference type="GO" id="GO:0008237">
    <property type="term" value="F:metallopeptidase activity"/>
    <property type="evidence" value="ECO:0007669"/>
    <property type="project" value="UniProtKB-KW"/>
</dbReference>
<keyword evidence="6 10" id="KW-0862">Zinc</keyword>
<dbReference type="Gene3D" id="3.30.2010.10">
    <property type="entry name" value="Metalloproteases ('zincins'), catalytic domain"/>
    <property type="match status" value="1"/>
</dbReference>
<feature type="transmembrane region" description="Helical" evidence="11">
    <location>
        <begin position="17"/>
        <end position="40"/>
    </location>
</feature>
<dbReference type="Proteomes" id="UP001596270">
    <property type="component" value="Unassembled WGS sequence"/>
</dbReference>
<evidence type="ECO:0000256" key="1">
    <source>
        <dbReference type="ARBA" id="ARBA00022475"/>
    </source>
</evidence>
<evidence type="ECO:0000256" key="2">
    <source>
        <dbReference type="ARBA" id="ARBA00022670"/>
    </source>
</evidence>
<dbReference type="PANTHER" id="PTHR43221">
    <property type="entry name" value="PROTEASE HTPX"/>
    <property type="match status" value="1"/>
</dbReference>
<evidence type="ECO:0000259" key="12">
    <source>
        <dbReference type="Pfam" id="PF01435"/>
    </source>
</evidence>
<comment type="similarity">
    <text evidence="10">Belongs to the peptidase M48 family.</text>
</comment>
<feature type="domain" description="Peptidase M48" evidence="12">
    <location>
        <begin position="103"/>
        <end position="312"/>
    </location>
</feature>
<dbReference type="EC" id="3.4.24.-" evidence="13"/>
<feature type="transmembrane region" description="Helical" evidence="11">
    <location>
        <begin position="52"/>
        <end position="72"/>
    </location>
</feature>
<dbReference type="RefSeq" id="WP_371435897.1">
    <property type="nucleotide sequence ID" value="NZ_JBHSRS010000070.1"/>
</dbReference>
<accession>A0ABW1TY14</accession>
<reference evidence="14" key="1">
    <citation type="journal article" date="2019" name="Int. J. Syst. Evol. Microbiol.">
        <title>The Global Catalogue of Microorganisms (GCM) 10K type strain sequencing project: providing services to taxonomists for standard genome sequencing and annotation.</title>
        <authorList>
            <consortium name="The Broad Institute Genomics Platform"/>
            <consortium name="The Broad Institute Genome Sequencing Center for Infectious Disease"/>
            <person name="Wu L."/>
            <person name="Ma J."/>
        </authorList>
    </citation>
    <scope>NUCLEOTIDE SEQUENCE [LARGE SCALE GENOMIC DNA]</scope>
    <source>
        <strain evidence="14">CCUG 39402</strain>
    </source>
</reference>
<evidence type="ECO:0000256" key="3">
    <source>
        <dbReference type="ARBA" id="ARBA00022692"/>
    </source>
</evidence>
<evidence type="ECO:0000256" key="5">
    <source>
        <dbReference type="ARBA" id="ARBA00022801"/>
    </source>
</evidence>
<dbReference type="PANTHER" id="PTHR43221:SF2">
    <property type="entry name" value="PROTEASE HTPX HOMOLOG"/>
    <property type="match status" value="1"/>
</dbReference>
<evidence type="ECO:0000313" key="14">
    <source>
        <dbReference type="Proteomes" id="UP001596270"/>
    </source>
</evidence>
<name>A0ABW1TY14_9BURK</name>
<evidence type="ECO:0000256" key="8">
    <source>
        <dbReference type="ARBA" id="ARBA00023049"/>
    </source>
</evidence>
<protein>
    <submittedName>
        <fullName evidence="13">M48 family metalloprotease</fullName>
        <ecNumber evidence="13">3.4.24.-</ecNumber>
    </submittedName>
</protein>
<dbReference type="Pfam" id="PF01435">
    <property type="entry name" value="Peptidase_M48"/>
    <property type="match status" value="1"/>
</dbReference>
<keyword evidence="5 10" id="KW-0378">Hydrolase</keyword>
<keyword evidence="8 10" id="KW-0482">Metalloprotease</keyword>
<dbReference type="EMBL" id="JBHSRS010000070">
    <property type="protein sequence ID" value="MFC6282168.1"/>
    <property type="molecule type" value="Genomic_DNA"/>
</dbReference>
<sequence>MRFFEQQEQARGQTTRLLVLFALTVFGLVLAVNLALALTWRVMSFGGGGYPAYFFTVNTVMTLVFVLGGWWLETSVLEGGGEKLARRVGARETWPGSRASEQKFCNIVSELAIAASMKPPCAMVLDRVDSINAFACGWDEDDAVVAVTRGALDGLTRDELQGLVAHEFSHIREGDTRLNMRLAGMVFGLEMIFNLGKRMCEADDDGHRSVLALPGFAIKVTGSLGWLAGRALRAAVSRQREFLADARAVQFTRSKDGLGGVLRKVASQQAYGAPARPMHPSVQHMLLVNTGAANGWFDTHPSLAERIRRIYGRSMPALPAGQDDAPATRPDAIF</sequence>